<dbReference type="Gene3D" id="3.40.50.20">
    <property type="match status" value="1"/>
</dbReference>
<dbReference type="Pfam" id="PF17836">
    <property type="entry name" value="PglD_N"/>
    <property type="match status" value="1"/>
</dbReference>
<keyword evidence="4 8" id="KW-0012">Acyltransferase</keyword>
<evidence type="ECO:0000256" key="3">
    <source>
        <dbReference type="ARBA" id="ARBA00022737"/>
    </source>
</evidence>
<protein>
    <submittedName>
        <fullName evidence="8">Sugar O-acyltransferase, sialic acid O-acetyltransferase NeuD family</fullName>
    </submittedName>
</protein>
<feature type="site" description="Increases basicity of active site His" evidence="5">
    <location>
        <position position="149"/>
    </location>
</feature>
<gene>
    <name evidence="8" type="ORF">LFA_0800</name>
</gene>
<dbReference type="SUPFAM" id="SSF51161">
    <property type="entry name" value="Trimeric LpxA-like enzymes"/>
    <property type="match status" value="1"/>
</dbReference>
<keyword evidence="9" id="KW-1185">Reference proteome</keyword>
<dbReference type="KEGG" id="lfa:LFA_0800"/>
<dbReference type="AlphaFoldDB" id="A0A098G1A1"/>
<evidence type="ECO:0000256" key="6">
    <source>
        <dbReference type="PIRSR" id="PIRSR620019-2"/>
    </source>
</evidence>
<reference evidence="9" key="1">
    <citation type="submission" date="2014-09" db="EMBL/GenBank/DDBJ databases">
        <authorList>
            <person name="Gomez-Valero L."/>
        </authorList>
    </citation>
    <scope>NUCLEOTIDE SEQUENCE [LARGE SCALE GENOMIC DNA]</scope>
    <source>
        <strain evidence="9">ATCC700992</strain>
    </source>
</reference>
<dbReference type="PROSITE" id="PS00101">
    <property type="entry name" value="HEXAPEP_TRANSFERASES"/>
    <property type="match status" value="1"/>
</dbReference>
<feature type="domain" description="PglD N-terminal" evidence="7">
    <location>
        <begin position="12"/>
        <end position="92"/>
    </location>
</feature>
<evidence type="ECO:0000259" key="7">
    <source>
        <dbReference type="Pfam" id="PF17836"/>
    </source>
</evidence>
<evidence type="ECO:0000313" key="8">
    <source>
        <dbReference type="EMBL" id="CEG56247.1"/>
    </source>
</evidence>
<dbReference type="NCBIfam" id="TIGR03570">
    <property type="entry name" value="NeuD_NnaD"/>
    <property type="match status" value="1"/>
</dbReference>
<name>A0A098G1A1_9GAMM</name>
<dbReference type="PANTHER" id="PTHR43300:SF7">
    <property type="entry name" value="UDP-N-ACETYLBACILLOSAMINE N-ACETYLTRANSFERASE"/>
    <property type="match status" value="1"/>
</dbReference>
<feature type="binding site" evidence="6">
    <location>
        <position position="157"/>
    </location>
    <ligand>
        <name>acetyl-CoA</name>
        <dbReference type="ChEBI" id="CHEBI:57288"/>
    </ligand>
</feature>
<dbReference type="InterPro" id="IPR011004">
    <property type="entry name" value="Trimer_LpxA-like_sf"/>
</dbReference>
<accession>A0A098G1A1</accession>
<sequence length="227" mass="24318">MTNTQQSPVKPLILLGAGGHAKVLFSLIRSLKLPVLGICAPELVKNDIKSWRGLDVLGNGDDLKEYSPEEVDLVNCVGQRVDNDNRRLVFERFVAQNYYFPVLIHPNAWVDSFAVLEEGVQVMAGVVIQPDARIGKNAIINSQSSIDHDCIIGEHVHIAPGAVLCGTVTVAKGSFIATGARIAPGIKIGESAIIGAGVSVVRDVKPKSLVLPAAVRYIDSDTDFGEK</sequence>
<evidence type="ECO:0000256" key="2">
    <source>
        <dbReference type="ARBA" id="ARBA00022679"/>
    </source>
</evidence>
<dbReference type="Gene3D" id="2.160.10.10">
    <property type="entry name" value="Hexapeptide repeat proteins"/>
    <property type="match status" value="1"/>
</dbReference>
<dbReference type="HOGENOM" id="CLU_081811_2_3_6"/>
<dbReference type="OrthoDB" id="9794407at2"/>
<dbReference type="CDD" id="cd03360">
    <property type="entry name" value="LbH_AT_putative"/>
    <property type="match status" value="1"/>
</dbReference>
<feature type="active site" description="Proton acceptor" evidence="5">
    <location>
        <position position="148"/>
    </location>
</feature>
<dbReference type="InterPro" id="IPR018357">
    <property type="entry name" value="Hexapep_transf_CS"/>
</dbReference>
<evidence type="ECO:0000256" key="1">
    <source>
        <dbReference type="ARBA" id="ARBA00007274"/>
    </source>
</evidence>
<organism evidence="8 9">
    <name type="scientific">Legionella fallonii LLAP-10</name>
    <dbReference type="NCBI Taxonomy" id="1212491"/>
    <lineage>
        <taxon>Bacteria</taxon>
        <taxon>Pseudomonadati</taxon>
        <taxon>Pseudomonadota</taxon>
        <taxon>Gammaproteobacteria</taxon>
        <taxon>Legionellales</taxon>
        <taxon>Legionellaceae</taxon>
        <taxon>Legionella</taxon>
    </lineage>
</organism>
<dbReference type="InterPro" id="IPR050179">
    <property type="entry name" value="Trans_hexapeptide_repeat"/>
</dbReference>
<dbReference type="PANTHER" id="PTHR43300">
    <property type="entry name" value="ACETYLTRANSFERASE"/>
    <property type="match status" value="1"/>
</dbReference>
<evidence type="ECO:0000256" key="5">
    <source>
        <dbReference type="PIRSR" id="PIRSR620019-1"/>
    </source>
</evidence>
<dbReference type="InterPro" id="IPR020019">
    <property type="entry name" value="AcTrfase_PglD-like"/>
</dbReference>
<evidence type="ECO:0000313" key="9">
    <source>
        <dbReference type="Proteomes" id="UP000032430"/>
    </source>
</evidence>
<dbReference type="Pfam" id="PF00132">
    <property type="entry name" value="Hexapep"/>
    <property type="match status" value="1"/>
</dbReference>
<keyword evidence="3" id="KW-0677">Repeat</keyword>
<dbReference type="GO" id="GO:0016746">
    <property type="term" value="F:acyltransferase activity"/>
    <property type="evidence" value="ECO:0007669"/>
    <property type="project" value="UniProtKB-KW"/>
</dbReference>
<dbReference type="InterPro" id="IPR001451">
    <property type="entry name" value="Hexapep"/>
</dbReference>
<dbReference type="InterPro" id="IPR041561">
    <property type="entry name" value="PglD_N"/>
</dbReference>
<keyword evidence="2 8" id="KW-0808">Transferase</keyword>
<dbReference type="Proteomes" id="UP000032430">
    <property type="component" value="Chromosome I"/>
</dbReference>
<dbReference type="EMBL" id="LN614827">
    <property type="protein sequence ID" value="CEG56247.1"/>
    <property type="molecule type" value="Genomic_DNA"/>
</dbReference>
<feature type="binding site" evidence="6">
    <location>
        <position position="78"/>
    </location>
    <ligand>
        <name>substrate</name>
    </ligand>
</feature>
<dbReference type="RefSeq" id="WP_045094952.1">
    <property type="nucleotide sequence ID" value="NZ_LN614827.1"/>
</dbReference>
<proteinExistence type="inferred from homology"/>
<evidence type="ECO:0000256" key="4">
    <source>
        <dbReference type="ARBA" id="ARBA00023315"/>
    </source>
</evidence>
<comment type="similarity">
    <text evidence="1">Belongs to the transferase hexapeptide repeat family.</text>
</comment>
<dbReference type="STRING" id="1212491.LFA_0800"/>